<dbReference type="InterPro" id="IPR002220">
    <property type="entry name" value="DapA-like"/>
</dbReference>
<accession>A0A1V5SS81</accession>
<evidence type="ECO:0000256" key="13">
    <source>
        <dbReference type="PIRNR" id="PIRNR001365"/>
    </source>
</evidence>
<keyword evidence="6 12" id="KW-0028">Amino-acid biosynthesis</keyword>
<dbReference type="GO" id="GO:0008840">
    <property type="term" value="F:4-hydroxy-tetrahydrodipicolinate synthase activity"/>
    <property type="evidence" value="ECO:0007669"/>
    <property type="project" value="UniProtKB-UniRule"/>
</dbReference>
<keyword evidence="8 12" id="KW-0457">Lysine biosynthesis</keyword>
<proteinExistence type="inferred from homology"/>
<dbReference type="CDD" id="cd00950">
    <property type="entry name" value="DHDPS"/>
    <property type="match status" value="1"/>
</dbReference>
<dbReference type="GO" id="GO:0005829">
    <property type="term" value="C:cytosol"/>
    <property type="evidence" value="ECO:0007669"/>
    <property type="project" value="TreeGrafter"/>
</dbReference>
<comment type="pathway">
    <text evidence="2 12">Amino-acid biosynthesis; L-lysine biosynthesis via DAP pathway; (S)-tetrahydrodipicolinate from L-aspartate: step 3/4.</text>
</comment>
<keyword evidence="10 12" id="KW-0704">Schiff base</keyword>
<comment type="similarity">
    <text evidence="3 12 13">Belongs to the DapA family.</text>
</comment>
<feature type="site" description="Part of a proton relay during catalysis" evidence="12">
    <location>
        <position position="47"/>
    </location>
</feature>
<dbReference type="PANTHER" id="PTHR12128">
    <property type="entry name" value="DIHYDRODIPICOLINATE SYNTHASE"/>
    <property type="match status" value="1"/>
</dbReference>
<dbReference type="NCBIfam" id="TIGR00674">
    <property type="entry name" value="dapA"/>
    <property type="match status" value="1"/>
</dbReference>
<feature type="active site" description="Schiff-base intermediate with substrate" evidence="12 14">
    <location>
        <position position="164"/>
    </location>
</feature>
<feature type="site" description="Part of a proton relay during catalysis" evidence="12">
    <location>
        <position position="110"/>
    </location>
</feature>
<comment type="subcellular location">
    <subcellularLocation>
        <location evidence="12">Cytoplasm</location>
    </subcellularLocation>
</comment>
<name>A0A1V5SS81_9BACT</name>
<dbReference type="Gene3D" id="3.20.20.70">
    <property type="entry name" value="Aldolase class I"/>
    <property type="match status" value="1"/>
</dbReference>
<evidence type="ECO:0000256" key="7">
    <source>
        <dbReference type="ARBA" id="ARBA00022915"/>
    </source>
</evidence>
<organism evidence="16">
    <name type="scientific">Candidatus Atribacter allofermentans</name>
    <dbReference type="NCBI Taxonomy" id="1852833"/>
    <lineage>
        <taxon>Bacteria</taxon>
        <taxon>Pseudomonadati</taxon>
        <taxon>Atribacterota</taxon>
        <taxon>Atribacteria</taxon>
        <taxon>Atribacterales</taxon>
        <taxon>Atribacteraceae</taxon>
        <taxon>Atribacter</taxon>
    </lineage>
</organism>
<dbReference type="EMBL" id="MWBQ01000092">
    <property type="protein sequence ID" value="OQA57380.1"/>
    <property type="molecule type" value="Genomic_DNA"/>
</dbReference>
<evidence type="ECO:0000256" key="11">
    <source>
        <dbReference type="ARBA" id="ARBA00047836"/>
    </source>
</evidence>
<feature type="binding site" evidence="12 15">
    <location>
        <position position="206"/>
    </location>
    <ligand>
        <name>pyruvate</name>
        <dbReference type="ChEBI" id="CHEBI:15361"/>
    </ligand>
</feature>
<dbReference type="PANTHER" id="PTHR12128:SF66">
    <property type="entry name" value="4-HYDROXY-2-OXOGLUTARATE ALDOLASE, MITOCHONDRIAL"/>
    <property type="match status" value="1"/>
</dbReference>
<dbReference type="Proteomes" id="UP000485569">
    <property type="component" value="Unassembled WGS sequence"/>
</dbReference>
<evidence type="ECO:0000256" key="12">
    <source>
        <dbReference type="HAMAP-Rule" id="MF_00418"/>
    </source>
</evidence>
<keyword evidence="7 12" id="KW-0220">Diaminopimelate biosynthesis</keyword>
<evidence type="ECO:0000256" key="4">
    <source>
        <dbReference type="ARBA" id="ARBA00012086"/>
    </source>
</evidence>
<keyword evidence="5 12" id="KW-0963">Cytoplasm</keyword>
<dbReference type="UniPathway" id="UPA00034">
    <property type="reaction ID" value="UER00017"/>
</dbReference>
<feature type="binding site" evidence="12 15">
    <location>
        <position position="48"/>
    </location>
    <ligand>
        <name>pyruvate</name>
        <dbReference type="ChEBI" id="CHEBI:15361"/>
    </ligand>
</feature>
<dbReference type="EC" id="4.3.3.7" evidence="4 12"/>
<evidence type="ECO:0000256" key="3">
    <source>
        <dbReference type="ARBA" id="ARBA00007592"/>
    </source>
</evidence>
<comment type="function">
    <text evidence="1 12">Catalyzes the condensation of (S)-aspartate-beta-semialdehyde [(S)-ASA] and pyruvate to 4-hydroxy-tetrahydrodipicolinate (HTPA).</text>
</comment>
<dbReference type="AlphaFoldDB" id="A0A1V5SS81"/>
<evidence type="ECO:0000256" key="15">
    <source>
        <dbReference type="PIRSR" id="PIRSR001365-2"/>
    </source>
</evidence>
<evidence type="ECO:0000256" key="2">
    <source>
        <dbReference type="ARBA" id="ARBA00005120"/>
    </source>
</evidence>
<evidence type="ECO:0000256" key="6">
    <source>
        <dbReference type="ARBA" id="ARBA00022605"/>
    </source>
</evidence>
<dbReference type="PROSITE" id="PS00666">
    <property type="entry name" value="DHDPS_2"/>
    <property type="match status" value="1"/>
</dbReference>
<keyword evidence="9 12" id="KW-0456">Lyase</keyword>
<dbReference type="GO" id="GO:0009089">
    <property type="term" value="P:lysine biosynthetic process via diaminopimelate"/>
    <property type="evidence" value="ECO:0007669"/>
    <property type="project" value="UniProtKB-UniRule"/>
</dbReference>
<comment type="catalytic activity">
    <reaction evidence="11 12">
        <text>L-aspartate 4-semialdehyde + pyruvate = (2S,4S)-4-hydroxy-2,3,4,5-tetrahydrodipicolinate + H2O + H(+)</text>
        <dbReference type="Rhea" id="RHEA:34171"/>
        <dbReference type="ChEBI" id="CHEBI:15361"/>
        <dbReference type="ChEBI" id="CHEBI:15377"/>
        <dbReference type="ChEBI" id="CHEBI:15378"/>
        <dbReference type="ChEBI" id="CHEBI:67139"/>
        <dbReference type="ChEBI" id="CHEBI:537519"/>
        <dbReference type="EC" id="4.3.3.7"/>
    </reaction>
</comment>
<dbReference type="InterPro" id="IPR020624">
    <property type="entry name" value="Schiff_base-form_aldolases_CS"/>
</dbReference>
<evidence type="ECO:0000256" key="5">
    <source>
        <dbReference type="ARBA" id="ARBA00022490"/>
    </source>
</evidence>
<dbReference type="SMART" id="SM01130">
    <property type="entry name" value="DHDPS"/>
    <property type="match status" value="1"/>
</dbReference>
<evidence type="ECO:0000256" key="14">
    <source>
        <dbReference type="PIRSR" id="PIRSR001365-1"/>
    </source>
</evidence>
<evidence type="ECO:0000256" key="9">
    <source>
        <dbReference type="ARBA" id="ARBA00023239"/>
    </source>
</evidence>
<evidence type="ECO:0000256" key="8">
    <source>
        <dbReference type="ARBA" id="ARBA00023154"/>
    </source>
</evidence>
<comment type="subunit">
    <text evidence="12">Homotetramer; dimer of dimers.</text>
</comment>
<dbReference type="InterPro" id="IPR020625">
    <property type="entry name" value="Schiff_base-form_aldolases_AS"/>
</dbReference>
<dbReference type="PROSITE" id="PS00665">
    <property type="entry name" value="DHDPS_1"/>
    <property type="match status" value="1"/>
</dbReference>
<dbReference type="InterPro" id="IPR005263">
    <property type="entry name" value="DapA"/>
</dbReference>
<dbReference type="InterPro" id="IPR013785">
    <property type="entry name" value="Aldolase_TIM"/>
</dbReference>
<sequence>MECDFGQMLTAVVTPFDSSLAVNYDQFRKLLNYLVKEGSDGIVVSGTTGEAPTLTKDEKLKLFEIALEEVGDRAKIIAGTCSYDTHESVFLSQEAEKIGVHGILAVAPYYNKPPQEGLYQHFRAIAEGISIPVMLYNIPSRTGINIEPETIARLSEIPNICALKEAAGSADQLSVLRTLLPKNFAIYSGDDNMTLVVLALGGKGVVSVASHVAAREIKNMIVLYKQGKVEEALHLHLRLYSLFKIIFISTNPIPIKAALNLMGWSVGKVRLPLSQMEKEKEDKLKKTLLDLGYLS</sequence>
<dbReference type="SUPFAM" id="SSF51569">
    <property type="entry name" value="Aldolase"/>
    <property type="match status" value="1"/>
</dbReference>
<comment type="caution">
    <text evidence="16">The sequence shown here is derived from an EMBL/GenBank/DDBJ whole genome shotgun (WGS) entry which is preliminary data.</text>
</comment>
<evidence type="ECO:0000256" key="10">
    <source>
        <dbReference type="ARBA" id="ARBA00023270"/>
    </source>
</evidence>
<reference evidence="16" key="1">
    <citation type="submission" date="2017-02" db="EMBL/GenBank/DDBJ databases">
        <title>Delving into the versatile metabolic prowess of the omnipresent phylum Bacteroidetes.</title>
        <authorList>
            <person name="Nobu M.K."/>
            <person name="Mei R."/>
            <person name="Narihiro T."/>
            <person name="Kuroda K."/>
            <person name="Liu W.-T."/>
        </authorList>
    </citation>
    <scope>NUCLEOTIDE SEQUENCE</scope>
    <source>
        <strain evidence="16">ADurb.Bin276</strain>
    </source>
</reference>
<evidence type="ECO:0000256" key="1">
    <source>
        <dbReference type="ARBA" id="ARBA00003294"/>
    </source>
</evidence>
<dbReference type="HAMAP" id="MF_00418">
    <property type="entry name" value="DapA"/>
    <property type="match status" value="1"/>
</dbReference>
<gene>
    <name evidence="16" type="primary">dapA_1</name>
    <name evidence="12" type="synonym">dapA</name>
    <name evidence="16" type="ORF">BWY41_01287</name>
</gene>
<protein>
    <recommendedName>
        <fullName evidence="4 12">4-hydroxy-tetrahydrodipicolinate synthase</fullName>
        <shortName evidence="12">HTPA synthase</shortName>
        <ecNumber evidence="4 12">4.3.3.7</ecNumber>
    </recommendedName>
</protein>
<feature type="active site" description="Proton donor/acceptor" evidence="12 14">
    <location>
        <position position="136"/>
    </location>
</feature>
<comment type="caution">
    <text evidence="12">Was originally thought to be a dihydrodipicolinate synthase (DHDPS), catalyzing the condensation of (S)-aspartate-beta-semialdehyde [(S)-ASA] and pyruvate to dihydrodipicolinate (DHDP). However, it was shown in E.coli that the product of the enzymatic reaction is not dihydrodipicolinate but in fact (4S)-4-hydroxy-2,3,4,5-tetrahydro-(2S)-dipicolinic acid (HTPA), and that the consecutive dehydration reaction leading to DHDP is not spontaneous but catalyzed by DapB.</text>
</comment>
<evidence type="ECO:0000313" key="16">
    <source>
        <dbReference type="EMBL" id="OQA57380.1"/>
    </source>
</evidence>
<dbReference type="PIRSF" id="PIRSF001365">
    <property type="entry name" value="DHDPS"/>
    <property type="match status" value="1"/>
</dbReference>
<dbReference type="PRINTS" id="PR00146">
    <property type="entry name" value="DHPICSNTHASE"/>
</dbReference>
<dbReference type="GO" id="GO:0019877">
    <property type="term" value="P:diaminopimelate biosynthetic process"/>
    <property type="evidence" value="ECO:0007669"/>
    <property type="project" value="UniProtKB-UniRule"/>
</dbReference>
<dbReference type="Pfam" id="PF00701">
    <property type="entry name" value="DHDPS"/>
    <property type="match status" value="1"/>
</dbReference>